<keyword evidence="3" id="KW-0677">Repeat</keyword>
<dbReference type="Pfam" id="PF01753">
    <property type="entry name" value="zf-MYND"/>
    <property type="match status" value="1"/>
</dbReference>
<dbReference type="SUPFAM" id="SSF117281">
    <property type="entry name" value="Kelch motif"/>
    <property type="match status" value="1"/>
</dbReference>
<keyword evidence="4 6" id="KW-0863">Zinc-finger</keyword>
<reference evidence="8" key="1">
    <citation type="submission" date="2020-11" db="EMBL/GenBank/DDBJ databases">
        <title>Chlorella ohadii genome sequencing and assembly.</title>
        <authorList>
            <person name="Murik O."/>
            <person name="Treves H."/>
            <person name="Kedem I."/>
            <person name="Shotland Y."/>
            <person name="Kaplan A."/>
        </authorList>
    </citation>
    <scope>NUCLEOTIDE SEQUENCE</scope>
    <source>
        <strain evidence="8">1</strain>
    </source>
</reference>
<evidence type="ECO:0000313" key="9">
    <source>
        <dbReference type="Proteomes" id="UP001205105"/>
    </source>
</evidence>
<dbReference type="SUPFAM" id="SSF144232">
    <property type="entry name" value="HIT/MYND zinc finger-like"/>
    <property type="match status" value="1"/>
</dbReference>
<dbReference type="Gene3D" id="2.120.10.80">
    <property type="entry name" value="Kelch-type beta propeller"/>
    <property type="match status" value="2"/>
</dbReference>
<evidence type="ECO:0000256" key="3">
    <source>
        <dbReference type="ARBA" id="ARBA00022737"/>
    </source>
</evidence>
<dbReference type="PROSITE" id="PS50865">
    <property type="entry name" value="ZF_MYND_2"/>
    <property type="match status" value="1"/>
</dbReference>
<name>A0AAD5DYK9_9CHLO</name>
<dbReference type="PANTHER" id="PTHR46093:SF18">
    <property type="entry name" value="FIBRONECTIN TYPE-III DOMAIN-CONTAINING PROTEIN"/>
    <property type="match status" value="1"/>
</dbReference>
<dbReference type="EMBL" id="JADXDR010000003">
    <property type="protein sequence ID" value="KAI7846400.1"/>
    <property type="molecule type" value="Genomic_DNA"/>
</dbReference>
<evidence type="ECO:0000313" key="8">
    <source>
        <dbReference type="EMBL" id="KAI7846400.1"/>
    </source>
</evidence>
<accession>A0AAD5DYK9</accession>
<evidence type="ECO:0000259" key="7">
    <source>
        <dbReference type="PROSITE" id="PS50865"/>
    </source>
</evidence>
<dbReference type="GO" id="GO:0008270">
    <property type="term" value="F:zinc ion binding"/>
    <property type="evidence" value="ECO:0007669"/>
    <property type="project" value="UniProtKB-KW"/>
</dbReference>
<evidence type="ECO:0000256" key="6">
    <source>
        <dbReference type="PROSITE-ProRule" id="PRU00134"/>
    </source>
</evidence>
<dbReference type="PANTHER" id="PTHR46093">
    <property type="entry name" value="ACYL-COA-BINDING DOMAIN-CONTAINING PROTEIN 5"/>
    <property type="match status" value="1"/>
</dbReference>
<organism evidence="8 9">
    <name type="scientific">Chlorella ohadii</name>
    <dbReference type="NCBI Taxonomy" id="2649997"/>
    <lineage>
        <taxon>Eukaryota</taxon>
        <taxon>Viridiplantae</taxon>
        <taxon>Chlorophyta</taxon>
        <taxon>core chlorophytes</taxon>
        <taxon>Trebouxiophyceae</taxon>
        <taxon>Chlorellales</taxon>
        <taxon>Chlorellaceae</taxon>
        <taxon>Chlorella clade</taxon>
        <taxon>Chlorella</taxon>
    </lineage>
</organism>
<keyword evidence="2" id="KW-0479">Metal-binding</keyword>
<evidence type="ECO:0000256" key="5">
    <source>
        <dbReference type="ARBA" id="ARBA00022833"/>
    </source>
</evidence>
<gene>
    <name evidence="8" type="ORF">COHA_000111</name>
</gene>
<dbReference type="Gene3D" id="6.10.140.2220">
    <property type="match status" value="1"/>
</dbReference>
<evidence type="ECO:0000256" key="1">
    <source>
        <dbReference type="ARBA" id="ARBA00022441"/>
    </source>
</evidence>
<evidence type="ECO:0000256" key="4">
    <source>
        <dbReference type="ARBA" id="ARBA00022771"/>
    </source>
</evidence>
<feature type="domain" description="MYND-type" evidence="7">
    <location>
        <begin position="455"/>
        <end position="503"/>
    </location>
</feature>
<dbReference type="AlphaFoldDB" id="A0AAD5DYK9"/>
<keyword evidence="5" id="KW-0862">Zinc</keyword>
<dbReference type="InterPro" id="IPR002893">
    <property type="entry name" value="Znf_MYND"/>
</dbReference>
<keyword evidence="9" id="KW-1185">Reference proteome</keyword>
<protein>
    <recommendedName>
        <fullName evidence="7">MYND-type domain-containing protein</fullName>
    </recommendedName>
</protein>
<dbReference type="InterPro" id="IPR015915">
    <property type="entry name" value="Kelch-typ_b-propeller"/>
</dbReference>
<sequence>MALLPVLGISDAELSFWTDEQKDIFVKARLRRATAFLELGNLMQAHCDFVKGGNLGGDRVAQRRGVMLSQCLVPPIRVGPKCMFSQSVAWGGRIWIFGGGSPLDPFFPDPTNELLAVDPAADDARVVEVLPATGCSRRNGVPMARHRHTMVLWHHSIYIYGGQLAGSSLIAGFADDARSVWRLDLQGKPLRWERLLPRGTGPETRENHSAVVWQDGSGGAQMVVFGGQLNESQRDETADAWAFDLRQHTWRRLMATPPLRRMGVPPAGPQARGEHAAWVHEDWMYVYGGTSNSVEVAGQPNHPSFETNSFTFPSMWRLHLRELRWEPVHCRGNLPAPLAEMGVAVDPRGTVYIAGGYTTAAITGIKEAGGMSALKSAYSSEVFAFCPRKHWWRRLVAPDGQPVLGSPRAAPTACWLDGNVCVTIWRGLYVAGGYCGLQYPNVEERLVQELDVRVCAACGATKQQTPEGKLQQCSGCKAAGRASVFYCSTECANKDWPVHRIVCSDKGMAA</sequence>
<evidence type="ECO:0000256" key="2">
    <source>
        <dbReference type="ARBA" id="ARBA00022723"/>
    </source>
</evidence>
<dbReference type="Pfam" id="PF24681">
    <property type="entry name" value="Kelch_KLHDC2_KLHL20_DRC7"/>
    <property type="match status" value="1"/>
</dbReference>
<dbReference type="Proteomes" id="UP001205105">
    <property type="component" value="Unassembled WGS sequence"/>
</dbReference>
<comment type="caution">
    <text evidence="8">The sequence shown here is derived from an EMBL/GenBank/DDBJ whole genome shotgun (WGS) entry which is preliminary data.</text>
</comment>
<keyword evidence="1" id="KW-0880">Kelch repeat</keyword>
<proteinExistence type="predicted"/>